<evidence type="ECO:0000256" key="3">
    <source>
        <dbReference type="ARBA" id="ARBA00023054"/>
    </source>
</evidence>
<comment type="similarity">
    <text evidence="1">Belongs to the ATG14 family.</text>
</comment>
<dbReference type="GO" id="GO:0000149">
    <property type="term" value="F:SNARE binding"/>
    <property type="evidence" value="ECO:0007669"/>
    <property type="project" value="TreeGrafter"/>
</dbReference>
<evidence type="ECO:0000256" key="4">
    <source>
        <dbReference type="SAM" id="Coils"/>
    </source>
</evidence>
<feature type="coiled-coil region" evidence="4">
    <location>
        <begin position="113"/>
        <end position="140"/>
    </location>
</feature>
<feature type="compositionally biased region" description="Low complexity" evidence="5">
    <location>
        <begin position="79"/>
        <end position="91"/>
    </location>
</feature>
<gene>
    <name evidence="6" type="ORF">N7539_003116</name>
</gene>
<dbReference type="InterPro" id="IPR018791">
    <property type="entry name" value="UV_resistance/autophagy_Atg14"/>
</dbReference>
<dbReference type="GO" id="GO:0005768">
    <property type="term" value="C:endosome"/>
    <property type="evidence" value="ECO:0007669"/>
    <property type="project" value="TreeGrafter"/>
</dbReference>
<evidence type="ECO:0000256" key="1">
    <source>
        <dbReference type="ARBA" id="ARBA00009574"/>
    </source>
</evidence>
<reference evidence="6" key="2">
    <citation type="journal article" date="2023" name="IMA Fungus">
        <title>Comparative genomic study of the Penicillium genus elucidates a diverse pangenome and 15 lateral gene transfer events.</title>
        <authorList>
            <person name="Petersen C."/>
            <person name="Sorensen T."/>
            <person name="Nielsen M.R."/>
            <person name="Sondergaard T.E."/>
            <person name="Sorensen J.L."/>
            <person name="Fitzpatrick D.A."/>
            <person name="Frisvad J.C."/>
            <person name="Nielsen K.L."/>
        </authorList>
    </citation>
    <scope>NUCLEOTIDE SEQUENCE</scope>
    <source>
        <strain evidence="6">IBT 30728</strain>
    </source>
</reference>
<dbReference type="Proteomes" id="UP001148312">
    <property type="component" value="Unassembled WGS sequence"/>
</dbReference>
<dbReference type="GO" id="GO:0000323">
    <property type="term" value="C:lytic vacuole"/>
    <property type="evidence" value="ECO:0007669"/>
    <property type="project" value="TreeGrafter"/>
</dbReference>
<reference evidence="6" key="1">
    <citation type="submission" date="2022-12" db="EMBL/GenBank/DDBJ databases">
        <authorList>
            <person name="Petersen C."/>
        </authorList>
    </citation>
    <scope>NUCLEOTIDE SEQUENCE</scope>
    <source>
        <strain evidence="6">IBT 30728</strain>
    </source>
</reference>
<name>A0A9X0BZI4_9EURO</name>
<accession>A0A9X0BZI4</accession>
<comment type="caution">
    <text evidence="6">The sequence shown here is derived from an EMBL/GenBank/DDBJ whole genome shotgun (WGS) entry which is preliminary data.</text>
</comment>
<protein>
    <recommendedName>
        <fullName evidence="2">Autophagy-related protein 14</fullName>
    </recommendedName>
</protein>
<evidence type="ECO:0000256" key="5">
    <source>
        <dbReference type="SAM" id="MobiDB-lite"/>
    </source>
</evidence>
<sequence length="545" mass="60519">MTIKHESIKTPVHIVKDAASGQGVLKDGSSKIVGRSAHSRQPFLCPTCARNQLYPLRLENAKIILEKERLGREIEASVSIESASPSSSVPEQAHLRQTGKSPAWTLQTVSGLQASSSARKDDLRRQIEVLKQEINTKRRDISERRAVLSRRRSDAESAQYELAEREASVLTGLQNTIKRTEHLWHTLHSKTAEARIYLCREAAHLYGLRQRTSRKSDGQHNYMLGGLGVIDLKDMNGANPAQLSTSLSNVARLLVLVSHYLSLRLPAEITLPHRNHPTTTIYTLAASYSSRNLSEGFANANFASYSPAGSRTELRTHSRPRPLFIDTPLPRLAKEDPGAYALFLEGVSLLAWDAAWLCRTQGINLNLDSWEDICNIGKGMWQLLVAPPAQASTLMRAFAGRDTQKMKLNKDSPQTTIQRHKSFPMLGHYSHGTAHSFLAASEGVDFMRTWKLPTPTKIADKLKATLLGEMASAEWEMLDEKEWFEGPVDDNKQKQLDSQDLTSHPSTSTATPSESDAANPPASTPTTEEPRRPKGTSGWTKLNNR</sequence>
<keyword evidence="7" id="KW-1185">Reference proteome</keyword>
<dbReference type="GeneID" id="81622968"/>
<dbReference type="GO" id="GO:0032991">
    <property type="term" value="C:protein-containing complex"/>
    <property type="evidence" value="ECO:0007669"/>
    <property type="project" value="UniProtKB-ARBA"/>
</dbReference>
<dbReference type="GO" id="GO:0035493">
    <property type="term" value="P:SNARE complex assembly"/>
    <property type="evidence" value="ECO:0007669"/>
    <property type="project" value="TreeGrafter"/>
</dbReference>
<keyword evidence="3 4" id="KW-0175">Coiled coil</keyword>
<dbReference type="PANTHER" id="PTHR15157:SF13">
    <property type="entry name" value="AUTOPHAGY-RELATED PROTEIN 14"/>
    <property type="match status" value="1"/>
</dbReference>
<dbReference type="PANTHER" id="PTHR15157">
    <property type="entry name" value="UV RADIATION RESISTANCE-ASSOCIATED GENE PROTEIN"/>
    <property type="match status" value="1"/>
</dbReference>
<organism evidence="6 7">
    <name type="scientific">Penicillium diatomitis</name>
    <dbReference type="NCBI Taxonomy" id="2819901"/>
    <lineage>
        <taxon>Eukaryota</taxon>
        <taxon>Fungi</taxon>
        <taxon>Dikarya</taxon>
        <taxon>Ascomycota</taxon>
        <taxon>Pezizomycotina</taxon>
        <taxon>Eurotiomycetes</taxon>
        <taxon>Eurotiomycetidae</taxon>
        <taxon>Eurotiales</taxon>
        <taxon>Aspergillaceae</taxon>
        <taxon>Penicillium</taxon>
    </lineage>
</organism>
<proteinExistence type="inferred from homology"/>
<dbReference type="Pfam" id="PF10186">
    <property type="entry name" value="ATG14"/>
    <property type="match status" value="1"/>
</dbReference>
<dbReference type="RefSeq" id="XP_056792678.1">
    <property type="nucleotide sequence ID" value="XM_056932719.1"/>
</dbReference>
<feature type="region of interest" description="Disordered" evidence="5">
    <location>
        <begin position="490"/>
        <end position="545"/>
    </location>
</feature>
<evidence type="ECO:0000313" key="6">
    <source>
        <dbReference type="EMBL" id="KAJ5491549.1"/>
    </source>
</evidence>
<evidence type="ECO:0000256" key="2">
    <source>
        <dbReference type="ARBA" id="ARBA00013807"/>
    </source>
</evidence>
<dbReference type="EMBL" id="JAPWDQ010000003">
    <property type="protein sequence ID" value="KAJ5491549.1"/>
    <property type="molecule type" value="Genomic_DNA"/>
</dbReference>
<evidence type="ECO:0000313" key="7">
    <source>
        <dbReference type="Proteomes" id="UP001148312"/>
    </source>
</evidence>
<dbReference type="AlphaFoldDB" id="A0A9X0BZI4"/>
<feature type="compositionally biased region" description="Low complexity" evidence="5">
    <location>
        <begin position="502"/>
        <end position="515"/>
    </location>
</feature>
<feature type="region of interest" description="Disordered" evidence="5">
    <location>
        <begin position="79"/>
        <end position="100"/>
    </location>
</feature>